<proteinExistence type="predicted"/>
<organism evidence="1 2">
    <name type="scientific">Kroppenstedtia sanguinis</name>
    <dbReference type="NCBI Taxonomy" id="1380684"/>
    <lineage>
        <taxon>Bacteria</taxon>
        <taxon>Bacillati</taxon>
        <taxon>Bacillota</taxon>
        <taxon>Bacilli</taxon>
        <taxon>Bacillales</taxon>
        <taxon>Thermoactinomycetaceae</taxon>
        <taxon>Kroppenstedtia</taxon>
    </lineage>
</organism>
<dbReference type="EMBL" id="JBHTNU010000006">
    <property type="protein sequence ID" value="MFD1426967.1"/>
    <property type="molecule type" value="Genomic_DNA"/>
</dbReference>
<dbReference type="RefSeq" id="WP_380164536.1">
    <property type="nucleotide sequence ID" value="NZ_JBHTNU010000006.1"/>
</dbReference>
<dbReference type="Proteomes" id="UP001597282">
    <property type="component" value="Unassembled WGS sequence"/>
</dbReference>
<reference evidence="2" key="1">
    <citation type="journal article" date="2019" name="Int. J. Syst. Evol. Microbiol.">
        <title>The Global Catalogue of Microorganisms (GCM) 10K type strain sequencing project: providing services to taxonomists for standard genome sequencing and annotation.</title>
        <authorList>
            <consortium name="The Broad Institute Genomics Platform"/>
            <consortium name="The Broad Institute Genome Sequencing Center for Infectious Disease"/>
            <person name="Wu L."/>
            <person name="Ma J."/>
        </authorList>
    </citation>
    <scope>NUCLEOTIDE SEQUENCE [LARGE SCALE GENOMIC DNA]</scope>
    <source>
        <strain evidence="2">S1</strain>
    </source>
</reference>
<sequence>MLDGFFAKLTGFHSQGEVGTQGEVHCAKDKRCNNDWAMFELVHTGNLIFKKCGC</sequence>
<evidence type="ECO:0000313" key="2">
    <source>
        <dbReference type="Proteomes" id="UP001597282"/>
    </source>
</evidence>
<gene>
    <name evidence="1" type="ORF">ACFQ4Y_08450</name>
</gene>
<keyword evidence="2" id="KW-1185">Reference proteome</keyword>
<comment type="caution">
    <text evidence="1">The sequence shown here is derived from an EMBL/GenBank/DDBJ whole genome shotgun (WGS) entry which is preliminary data.</text>
</comment>
<protein>
    <submittedName>
        <fullName evidence="1">Uncharacterized protein</fullName>
    </submittedName>
</protein>
<evidence type="ECO:0000313" key="1">
    <source>
        <dbReference type="EMBL" id="MFD1426967.1"/>
    </source>
</evidence>
<name>A0ABW4C894_9BACL</name>
<accession>A0ABW4C894</accession>